<comment type="caution">
    <text evidence="12">The sequence shown here is derived from an EMBL/GenBank/DDBJ whole genome shotgun (WGS) entry which is preliminary data.</text>
</comment>
<feature type="chain" id="PRO_5041744352" description="UPAR/Ly6 domain-containing protein" evidence="10">
    <location>
        <begin position="21"/>
        <end position="126"/>
    </location>
</feature>
<protein>
    <recommendedName>
        <fullName evidence="11">UPAR/Ly6 domain-containing protein</fullName>
    </recommendedName>
</protein>
<comment type="subcellular location">
    <subcellularLocation>
        <location evidence="1">Cell membrane</location>
        <topology evidence="1">Lipid-anchor</topology>
        <topology evidence="1">GPI-anchor</topology>
    </subcellularLocation>
</comment>
<feature type="signal peptide" evidence="10">
    <location>
        <begin position="1"/>
        <end position="20"/>
    </location>
</feature>
<name>A0AA88MQ58_CHASR</name>
<evidence type="ECO:0000256" key="1">
    <source>
        <dbReference type="ARBA" id="ARBA00004609"/>
    </source>
</evidence>
<dbReference type="PANTHER" id="PTHR47613">
    <property type="entry name" value="SPERM ACROSOME MEMBRANE-ASSOCIATED PROTEIN 4"/>
    <property type="match status" value="1"/>
</dbReference>
<organism evidence="12 13">
    <name type="scientific">Channa striata</name>
    <name type="common">Snakehead murrel</name>
    <name type="synonym">Ophicephalus striatus</name>
    <dbReference type="NCBI Taxonomy" id="64152"/>
    <lineage>
        <taxon>Eukaryota</taxon>
        <taxon>Metazoa</taxon>
        <taxon>Chordata</taxon>
        <taxon>Craniata</taxon>
        <taxon>Vertebrata</taxon>
        <taxon>Euteleostomi</taxon>
        <taxon>Actinopterygii</taxon>
        <taxon>Neopterygii</taxon>
        <taxon>Teleostei</taxon>
        <taxon>Neoteleostei</taxon>
        <taxon>Acanthomorphata</taxon>
        <taxon>Anabantaria</taxon>
        <taxon>Anabantiformes</taxon>
        <taxon>Channoidei</taxon>
        <taxon>Channidae</taxon>
        <taxon>Channa</taxon>
    </lineage>
</organism>
<evidence type="ECO:0000256" key="2">
    <source>
        <dbReference type="ARBA" id="ARBA00022475"/>
    </source>
</evidence>
<dbReference type="InterPro" id="IPR046354">
    <property type="entry name" value="SPACA4/Bouncer"/>
</dbReference>
<accession>A0AA88MQ58</accession>
<dbReference type="GO" id="GO:0035036">
    <property type="term" value="P:sperm-egg recognition"/>
    <property type="evidence" value="ECO:0007669"/>
    <property type="project" value="TreeGrafter"/>
</dbReference>
<evidence type="ECO:0000313" key="12">
    <source>
        <dbReference type="EMBL" id="KAK2842450.1"/>
    </source>
</evidence>
<reference evidence="12" key="1">
    <citation type="submission" date="2023-07" db="EMBL/GenBank/DDBJ databases">
        <title>Chromosome-level Genome Assembly of Striped Snakehead (Channa striata).</title>
        <authorList>
            <person name="Liu H."/>
        </authorList>
    </citation>
    <scope>NUCLEOTIDE SEQUENCE</scope>
    <source>
        <strain evidence="12">Gz</strain>
        <tissue evidence="12">Muscle</tissue>
    </source>
</reference>
<keyword evidence="13" id="KW-1185">Reference proteome</keyword>
<evidence type="ECO:0000256" key="3">
    <source>
        <dbReference type="ARBA" id="ARBA00022622"/>
    </source>
</evidence>
<evidence type="ECO:0000256" key="6">
    <source>
        <dbReference type="ARBA" id="ARBA00023157"/>
    </source>
</evidence>
<dbReference type="SUPFAM" id="SSF57302">
    <property type="entry name" value="Snake toxin-like"/>
    <property type="match status" value="1"/>
</dbReference>
<evidence type="ECO:0000256" key="7">
    <source>
        <dbReference type="ARBA" id="ARBA00023180"/>
    </source>
</evidence>
<keyword evidence="7" id="KW-0325">Glycoprotein</keyword>
<feature type="domain" description="UPAR/Ly6" evidence="11">
    <location>
        <begin position="43"/>
        <end position="101"/>
    </location>
</feature>
<dbReference type="InterPro" id="IPR016054">
    <property type="entry name" value="LY6_UPA_recep-like"/>
</dbReference>
<dbReference type="Gene3D" id="2.10.60.10">
    <property type="entry name" value="CD59"/>
    <property type="match status" value="1"/>
</dbReference>
<evidence type="ECO:0000256" key="9">
    <source>
        <dbReference type="ARBA" id="ARBA00029446"/>
    </source>
</evidence>
<dbReference type="Pfam" id="PF00021">
    <property type="entry name" value="UPAR_LY6"/>
    <property type="match status" value="1"/>
</dbReference>
<keyword evidence="5" id="KW-0472">Membrane</keyword>
<evidence type="ECO:0000256" key="8">
    <source>
        <dbReference type="ARBA" id="ARBA00023288"/>
    </source>
</evidence>
<comment type="similarity">
    <text evidence="9">Belongs to the SPACA4/bouncer family.</text>
</comment>
<sequence length="126" mass="13747">MLHFLLVAVLCFNLPPLLLCQNLLCVFSPILLKEQTIPFVSTECTTDEVCFIADGRYGNHSTLSAKGCMAQKDCSQVRQVEFRGTAFSMSYACCDWPYCNACPGITDTSLSTALTLMTAAWTAGSL</sequence>
<dbReference type="InterPro" id="IPR045860">
    <property type="entry name" value="Snake_toxin-like_sf"/>
</dbReference>
<evidence type="ECO:0000256" key="4">
    <source>
        <dbReference type="ARBA" id="ARBA00022729"/>
    </source>
</evidence>
<keyword evidence="4 10" id="KW-0732">Signal</keyword>
<keyword evidence="6" id="KW-1015">Disulfide bond</keyword>
<dbReference type="GO" id="GO:0005886">
    <property type="term" value="C:plasma membrane"/>
    <property type="evidence" value="ECO:0007669"/>
    <property type="project" value="UniProtKB-SubCell"/>
</dbReference>
<keyword evidence="3" id="KW-0336">GPI-anchor</keyword>
<keyword evidence="8" id="KW-0449">Lipoprotein</keyword>
<evidence type="ECO:0000313" key="13">
    <source>
        <dbReference type="Proteomes" id="UP001187415"/>
    </source>
</evidence>
<dbReference type="AlphaFoldDB" id="A0AA88MQ58"/>
<dbReference type="Proteomes" id="UP001187415">
    <property type="component" value="Unassembled WGS sequence"/>
</dbReference>
<dbReference type="GO" id="GO:0098552">
    <property type="term" value="C:side of membrane"/>
    <property type="evidence" value="ECO:0007669"/>
    <property type="project" value="UniProtKB-KW"/>
</dbReference>
<evidence type="ECO:0000259" key="11">
    <source>
        <dbReference type="Pfam" id="PF00021"/>
    </source>
</evidence>
<keyword evidence="2" id="KW-1003">Cell membrane</keyword>
<proteinExistence type="inferred from homology"/>
<dbReference type="PANTHER" id="PTHR47613:SF1">
    <property type="entry name" value="SPERM ACROSOME MEMBRANE-ASSOCIATED PROTEIN 4"/>
    <property type="match status" value="1"/>
</dbReference>
<evidence type="ECO:0000256" key="10">
    <source>
        <dbReference type="SAM" id="SignalP"/>
    </source>
</evidence>
<evidence type="ECO:0000256" key="5">
    <source>
        <dbReference type="ARBA" id="ARBA00023136"/>
    </source>
</evidence>
<dbReference type="EMBL" id="JAUPFM010000009">
    <property type="protein sequence ID" value="KAK2842450.1"/>
    <property type="molecule type" value="Genomic_DNA"/>
</dbReference>
<gene>
    <name evidence="12" type="ORF">Q5P01_012650</name>
</gene>